<dbReference type="InterPro" id="IPR001647">
    <property type="entry name" value="HTH_TetR"/>
</dbReference>
<dbReference type="GO" id="GO:0003677">
    <property type="term" value="F:DNA binding"/>
    <property type="evidence" value="ECO:0007669"/>
    <property type="project" value="UniProtKB-UniRule"/>
</dbReference>
<evidence type="ECO:0000256" key="2">
    <source>
        <dbReference type="PROSITE-ProRule" id="PRU00335"/>
    </source>
</evidence>
<sequence>MRNRIMMATIEEINENGIKFTMAELAKRLAVSKSTLYEHFTSKEELIGTVVDSLLENVRQQTEKIIDSNLDIKEKLKAVLLTEPNLGGLISNRFIFDLKRYLPDVWKRCDAYREYSWQRVEALLDQGITAGYFRPIDLAIAKVIYNATINELLHENFLIRNNLTLLDTIGKAMDILYYGMVARETENN</sequence>
<dbReference type="GO" id="GO:0006355">
    <property type="term" value="P:regulation of DNA-templated transcription"/>
    <property type="evidence" value="ECO:0007669"/>
    <property type="project" value="UniProtKB-ARBA"/>
</dbReference>
<feature type="domain" description="HTH tetR-type" evidence="3">
    <location>
        <begin position="1"/>
        <end position="58"/>
    </location>
</feature>
<accession>A0A1G9YCP9</accession>
<dbReference type="Gene3D" id="1.10.357.10">
    <property type="entry name" value="Tetracycline Repressor, domain 2"/>
    <property type="match status" value="1"/>
</dbReference>
<evidence type="ECO:0000259" key="3">
    <source>
        <dbReference type="PROSITE" id="PS50977"/>
    </source>
</evidence>
<keyword evidence="5" id="KW-1185">Reference proteome</keyword>
<evidence type="ECO:0000256" key="1">
    <source>
        <dbReference type="ARBA" id="ARBA00023125"/>
    </source>
</evidence>
<reference evidence="4 5" key="1">
    <citation type="submission" date="2016-10" db="EMBL/GenBank/DDBJ databases">
        <authorList>
            <person name="de Groot N.N."/>
        </authorList>
    </citation>
    <scope>NUCLEOTIDE SEQUENCE [LARGE SCALE GENOMIC DNA]</scope>
    <source>
        <strain evidence="4 5">DSM 1736</strain>
    </source>
</reference>
<organism evidence="4 5">
    <name type="scientific">Dendrosporobacter quercicolus</name>
    <dbReference type="NCBI Taxonomy" id="146817"/>
    <lineage>
        <taxon>Bacteria</taxon>
        <taxon>Bacillati</taxon>
        <taxon>Bacillota</taxon>
        <taxon>Negativicutes</taxon>
        <taxon>Selenomonadales</taxon>
        <taxon>Sporomusaceae</taxon>
        <taxon>Dendrosporobacter</taxon>
    </lineage>
</organism>
<keyword evidence="1 2" id="KW-0238">DNA-binding</keyword>
<evidence type="ECO:0000313" key="5">
    <source>
        <dbReference type="Proteomes" id="UP000214880"/>
    </source>
</evidence>
<feature type="DNA-binding region" description="H-T-H motif" evidence="2">
    <location>
        <begin position="21"/>
        <end position="40"/>
    </location>
</feature>
<dbReference type="OrthoDB" id="9812134at2"/>
<dbReference type="RefSeq" id="WP_092074649.1">
    <property type="nucleotide sequence ID" value="NZ_FNHB01000011.1"/>
</dbReference>
<dbReference type="PRINTS" id="PR00455">
    <property type="entry name" value="HTHTETR"/>
</dbReference>
<dbReference type="Proteomes" id="UP000214880">
    <property type="component" value="Unassembled WGS sequence"/>
</dbReference>
<dbReference type="PROSITE" id="PS50977">
    <property type="entry name" value="HTH_TETR_2"/>
    <property type="match status" value="1"/>
</dbReference>
<dbReference type="EMBL" id="FNHB01000011">
    <property type="protein sequence ID" value="SDN06909.1"/>
    <property type="molecule type" value="Genomic_DNA"/>
</dbReference>
<name>A0A1G9YCP9_9FIRM</name>
<dbReference type="PANTHER" id="PTHR30328:SF54">
    <property type="entry name" value="HTH-TYPE TRANSCRIPTIONAL REPRESSOR SCO4008"/>
    <property type="match status" value="1"/>
</dbReference>
<dbReference type="InterPro" id="IPR036271">
    <property type="entry name" value="Tet_transcr_reg_TetR-rel_C_sf"/>
</dbReference>
<evidence type="ECO:0000313" key="4">
    <source>
        <dbReference type="EMBL" id="SDN06909.1"/>
    </source>
</evidence>
<gene>
    <name evidence="4" type="ORF">SAMN04488502_11162</name>
</gene>
<dbReference type="AlphaFoldDB" id="A0A1G9YCP9"/>
<dbReference type="PANTHER" id="PTHR30328">
    <property type="entry name" value="TRANSCRIPTIONAL REPRESSOR"/>
    <property type="match status" value="1"/>
</dbReference>
<dbReference type="SUPFAM" id="SSF48498">
    <property type="entry name" value="Tetracyclin repressor-like, C-terminal domain"/>
    <property type="match status" value="1"/>
</dbReference>
<dbReference type="STRING" id="146817.SAMN04488502_11162"/>
<dbReference type="Pfam" id="PF00440">
    <property type="entry name" value="TetR_N"/>
    <property type="match status" value="1"/>
</dbReference>
<protein>
    <submittedName>
        <fullName evidence="4">Transcriptional regulator, TetR family</fullName>
    </submittedName>
</protein>
<proteinExistence type="predicted"/>
<dbReference type="InterPro" id="IPR050109">
    <property type="entry name" value="HTH-type_TetR-like_transc_reg"/>
</dbReference>
<dbReference type="InterPro" id="IPR009057">
    <property type="entry name" value="Homeodomain-like_sf"/>
</dbReference>
<dbReference type="SUPFAM" id="SSF46689">
    <property type="entry name" value="Homeodomain-like"/>
    <property type="match status" value="1"/>
</dbReference>
<dbReference type="Gene3D" id="1.10.10.60">
    <property type="entry name" value="Homeodomain-like"/>
    <property type="match status" value="1"/>
</dbReference>